<reference evidence="2" key="1">
    <citation type="submission" date="2016-11" db="UniProtKB">
        <authorList>
            <consortium name="WormBaseParasite"/>
        </authorList>
    </citation>
    <scope>IDENTIFICATION</scope>
    <source>
        <strain evidence="2">KR3021</strain>
    </source>
</reference>
<accession>A0AC35U7Y8</accession>
<organism evidence="1 2">
    <name type="scientific">Rhabditophanes sp. KR3021</name>
    <dbReference type="NCBI Taxonomy" id="114890"/>
    <lineage>
        <taxon>Eukaryota</taxon>
        <taxon>Metazoa</taxon>
        <taxon>Ecdysozoa</taxon>
        <taxon>Nematoda</taxon>
        <taxon>Chromadorea</taxon>
        <taxon>Rhabditida</taxon>
        <taxon>Tylenchina</taxon>
        <taxon>Panagrolaimomorpha</taxon>
        <taxon>Strongyloidoidea</taxon>
        <taxon>Alloionematidae</taxon>
        <taxon>Rhabditophanes</taxon>
    </lineage>
</organism>
<name>A0AC35U7Y8_9BILA</name>
<evidence type="ECO:0000313" key="1">
    <source>
        <dbReference type="Proteomes" id="UP000095286"/>
    </source>
</evidence>
<proteinExistence type="predicted"/>
<protein>
    <submittedName>
        <fullName evidence="2">GpcrRhopsn4 domain-containing protein</fullName>
    </submittedName>
</protein>
<sequence>MYYVQRMISTNTIRINYFATFICIILSNQISCLRVTGTWNVKTSPVQVFTKFGFQQSNPLDKPNTRGFVYGNVTIFDDNLSSLNDRAILIIVPETKISDFLPAIADKNSLYCSQIMEEISKFAFDSRCLNKGPRSDIYRYVPCPKGRICSDEDNPTKVLPNSQFTLRVEEPVTPQYWYVLGVGCNLNANCDWVRSNLTIPLTYNIKLTNGNPALKGSNPFRLEFSYEEQDIETIYFIALVAYIVLYVIHLRSKESAQKMGRCTHYYLLLNYTITAHLISFFFSTVNVCSLAWSGNKLGLAVFLSRLGELISIDVLCLFMVSFAGEWRKKPGSNKGLSRYNNMIWGTLTMFHIWMYILKYAFVDEEFNKNGDFSTYPDCLMVLIRCVYAVWFLYEIREYINLVDNINKASFLAHFGAATLVWFVYYPIFGVFSIYISEFWRLKITLGIVTFANFVTTVCLVNFFLPRSTYQKFLSNDNYLSFVNLKRLNSNDIEEVDHILLNENDEDSF</sequence>
<evidence type="ECO:0000313" key="2">
    <source>
        <dbReference type="WBParaSite" id="RSKR_0000809750.1"/>
    </source>
</evidence>
<dbReference type="Proteomes" id="UP000095286">
    <property type="component" value="Unplaced"/>
</dbReference>
<dbReference type="WBParaSite" id="RSKR_0000809750.1">
    <property type="protein sequence ID" value="RSKR_0000809750.1"/>
    <property type="gene ID" value="RSKR_0000809750"/>
</dbReference>